<reference evidence="2 3" key="1">
    <citation type="journal article" date="2024" name="G3 (Bethesda)">
        <title>A hybrid genome assembly of the endangered aye-aye (Daubentonia madagascariensis).</title>
        <authorList>
            <person name="Versoza C.J."/>
            <person name="Pfeifer S.P."/>
        </authorList>
    </citation>
    <scope>NUCLEOTIDE SEQUENCE [LARGE SCALE GENOMIC DNA]</scope>
    <source>
        <strain evidence="2">6821</strain>
    </source>
</reference>
<evidence type="ECO:0000313" key="2">
    <source>
        <dbReference type="EMBL" id="KAL2769070.1"/>
    </source>
</evidence>
<accession>A0ABD2DQJ6</accession>
<feature type="non-terminal residue" evidence="2">
    <location>
        <position position="1"/>
    </location>
</feature>
<dbReference type="EMBL" id="JBFSEQ010000008">
    <property type="protein sequence ID" value="KAL2769070.1"/>
    <property type="molecule type" value="Genomic_DNA"/>
</dbReference>
<sequence length="129" mass="13512">PCQDPSQTPGARAGHREGLGHPSGGASGEGRLVGGAAAHTEAEALSHRGETARSGRGAIPEAPRPGWSWRTSWAVSGAPYEVLSLTMTGCITPRLKRTREGKGPGCGRCHLIRCSGDQRRTETTSTTLR</sequence>
<evidence type="ECO:0000256" key="1">
    <source>
        <dbReference type="SAM" id="MobiDB-lite"/>
    </source>
</evidence>
<dbReference type="Proteomes" id="UP001610411">
    <property type="component" value="Unassembled WGS sequence"/>
</dbReference>
<comment type="caution">
    <text evidence="2">The sequence shown here is derived from an EMBL/GenBank/DDBJ whole genome shotgun (WGS) entry which is preliminary data.</text>
</comment>
<gene>
    <name evidence="2" type="ORF">WCI35_021772</name>
</gene>
<feature type="compositionally biased region" description="Basic and acidic residues" evidence="1">
    <location>
        <begin position="40"/>
        <end position="53"/>
    </location>
</feature>
<proteinExistence type="predicted"/>
<keyword evidence="3" id="KW-1185">Reference proteome</keyword>
<organism evidence="2 3">
    <name type="scientific">Daubentonia madagascariensis</name>
    <name type="common">Aye-aye</name>
    <name type="synonym">Sciurus madagascariensis</name>
    <dbReference type="NCBI Taxonomy" id="31869"/>
    <lineage>
        <taxon>Eukaryota</taxon>
        <taxon>Metazoa</taxon>
        <taxon>Chordata</taxon>
        <taxon>Craniata</taxon>
        <taxon>Vertebrata</taxon>
        <taxon>Euteleostomi</taxon>
        <taxon>Mammalia</taxon>
        <taxon>Eutheria</taxon>
        <taxon>Euarchontoglires</taxon>
        <taxon>Primates</taxon>
        <taxon>Strepsirrhini</taxon>
        <taxon>Chiromyiformes</taxon>
        <taxon>Daubentoniidae</taxon>
        <taxon>Daubentonia</taxon>
    </lineage>
</organism>
<name>A0ABD2DQJ6_DAUMA</name>
<feature type="compositionally biased region" description="Gly residues" evidence="1">
    <location>
        <begin position="21"/>
        <end position="33"/>
    </location>
</feature>
<feature type="region of interest" description="Disordered" evidence="1">
    <location>
        <begin position="1"/>
        <end position="66"/>
    </location>
</feature>
<evidence type="ECO:0000313" key="3">
    <source>
        <dbReference type="Proteomes" id="UP001610411"/>
    </source>
</evidence>
<protein>
    <submittedName>
        <fullName evidence="2">Proline-rich acidic protein 1 isoform 1</fullName>
    </submittedName>
</protein>
<dbReference type="AlphaFoldDB" id="A0ABD2DQJ6"/>
<feature type="non-terminal residue" evidence="2">
    <location>
        <position position="129"/>
    </location>
</feature>